<reference evidence="3 4" key="1">
    <citation type="submission" date="2024-02" db="EMBL/GenBank/DDBJ databases">
        <title>A draft genome for the cacao thread blight pathogen Marasmius crinis-equi.</title>
        <authorList>
            <person name="Cohen S.P."/>
            <person name="Baruah I.K."/>
            <person name="Amoako-Attah I."/>
            <person name="Bukari Y."/>
            <person name="Meinhardt L.W."/>
            <person name="Bailey B.A."/>
        </authorList>
    </citation>
    <scope>NUCLEOTIDE SEQUENCE [LARGE SCALE GENOMIC DNA]</scope>
    <source>
        <strain evidence="3 4">GH-76</strain>
    </source>
</reference>
<sequence>MDLLWAAIKDVGASHNAEHQVSRGECLEGTREKVLQIIHDWRISNNATPPICWLSGAAGVGKSSIAITVAKYCEGSGLLSSFFFYRSDSRRNHPAALTLTIAHRLAITYPSIRQVIDDKIAKDQSILGDRFEKQFEELILKPISQTAHTTVAPNLVILDGLDECTEEQAQLRILDTIASAIRRFPQLPLRFLICSRPELWICNRFNTLDGEGIVKRIVLDDGFEAREDIRRYYVHEFQEIRNNPEYHDIPFPNPWPSETDMDRLVYRSDGQFSYAATTVRFVKQPSSYPLHQLNIVLSRSPAQESLQSPFHELDCLYHVVLAANRNRDKVLSILAAILIVPSYRGPHEHRGQSSRDRFMSVVTLPALKPECIELLLGLAPGEMALTLRGMHSVLNIGGRKDTVRVYHTSFENYLRDPTRSGEFYIDERTQHHLLVRRWLQALSRQRMESYSLDQLYQSETEFLFTRWIEFWDPGPKAGLDLLLVDELKNLDLSSLFFCVQTKALRKTREETLCDSDSLLHDFKIGSSFLFHRVPGDAYHYPPWHHVFNTVKERLRVQRKSSSAIPILIERLEKHPKCFHLELFYDSPGYDPDFLHWAVLLTTRWDLNGDRAPWEGIKKFWEGGYSKDPPLRITGCYCTPPSVHPGHCSYQAACLQTAKQIVDNLSFHICEEVLDNSFIADVYRNMLDSDLLQHCNFEPTLFSICEVFFSSILRLHPLHPEISHMGSREEARRRTKLIAWLE</sequence>
<feature type="domain" description="Nephrocystin 3-like N-terminal" evidence="2">
    <location>
        <begin position="38"/>
        <end position="196"/>
    </location>
</feature>
<dbReference type="Gene3D" id="3.40.50.300">
    <property type="entry name" value="P-loop containing nucleotide triphosphate hydrolases"/>
    <property type="match status" value="1"/>
</dbReference>
<protein>
    <recommendedName>
        <fullName evidence="2">Nephrocystin 3-like N-terminal domain-containing protein</fullName>
    </recommendedName>
</protein>
<evidence type="ECO:0000313" key="4">
    <source>
        <dbReference type="Proteomes" id="UP001465976"/>
    </source>
</evidence>
<organism evidence="3 4">
    <name type="scientific">Marasmius crinis-equi</name>
    <dbReference type="NCBI Taxonomy" id="585013"/>
    <lineage>
        <taxon>Eukaryota</taxon>
        <taxon>Fungi</taxon>
        <taxon>Dikarya</taxon>
        <taxon>Basidiomycota</taxon>
        <taxon>Agaricomycotina</taxon>
        <taxon>Agaricomycetes</taxon>
        <taxon>Agaricomycetidae</taxon>
        <taxon>Agaricales</taxon>
        <taxon>Marasmiineae</taxon>
        <taxon>Marasmiaceae</taxon>
        <taxon>Marasmius</taxon>
    </lineage>
</organism>
<evidence type="ECO:0000256" key="1">
    <source>
        <dbReference type="ARBA" id="ARBA00022737"/>
    </source>
</evidence>
<comment type="caution">
    <text evidence="3">The sequence shown here is derived from an EMBL/GenBank/DDBJ whole genome shotgun (WGS) entry which is preliminary data.</text>
</comment>
<gene>
    <name evidence="3" type="ORF">V5O48_010876</name>
</gene>
<dbReference type="PANTHER" id="PTHR10039">
    <property type="entry name" value="AMELOGENIN"/>
    <property type="match status" value="1"/>
</dbReference>
<dbReference type="InterPro" id="IPR027417">
    <property type="entry name" value="P-loop_NTPase"/>
</dbReference>
<evidence type="ECO:0000313" key="3">
    <source>
        <dbReference type="EMBL" id="KAL0571085.1"/>
    </source>
</evidence>
<keyword evidence="1" id="KW-0677">Repeat</keyword>
<keyword evidence="4" id="KW-1185">Reference proteome</keyword>
<dbReference type="InterPro" id="IPR056884">
    <property type="entry name" value="NPHP3-like_N"/>
</dbReference>
<dbReference type="PANTHER" id="PTHR10039:SF17">
    <property type="entry name" value="FUNGAL STAND N-TERMINAL GOODBYE DOMAIN-CONTAINING PROTEIN-RELATED"/>
    <property type="match status" value="1"/>
</dbReference>
<proteinExistence type="predicted"/>
<feature type="non-terminal residue" evidence="3">
    <location>
        <position position="741"/>
    </location>
</feature>
<accession>A0ABR3F7M2</accession>
<dbReference type="SUPFAM" id="SSF52540">
    <property type="entry name" value="P-loop containing nucleoside triphosphate hydrolases"/>
    <property type="match status" value="1"/>
</dbReference>
<dbReference type="Pfam" id="PF24883">
    <property type="entry name" value="NPHP3_N"/>
    <property type="match status" value="1"/>
</dbReference>
<name>A0ABR3F7M2_9AGAR</name>
<dbReference type="EMBL" id="JBAHYK010000825">
    <property type="protein sequence ID" value="KAL0571085.1"/>
    <property type="molecule type" value="Genomic_DNA"/>
</dbReference>
<evidence type="ECO:0000259" key="2">
    <source>
        <dbReference type="Pfam" id="PF24883"/>
    </source>
</evidence>
<dbReference type="Proteomes" id="UP001465976">
    <property type="component" value="Unassembled WGS sequence"/>
</dbReference>